<keyword evidence="3 8" id="KW-0732">Signal</keyword>
<feature type="transmembrane region" description="Helical" evidence="7">
    <location>
        <begin position="365"/>
        <end position="383"/>
    </location>
</feature>
<evidence type="ECO:0000313" key="10">
    <source>
        <dbReference type="EMBL" id="CCD64631.1"/>
    </source>
</evidence>
<dbReference type="RefSeq" id="NP_509020.2">
    <property type="nucleotide sequence ID" value="NM_076619.6"/>
</dbReference>
<feature type="region of interest" description="Disordered" evidence="6">
    <location>
        <begin position="550"/>
        <end position="581"/>
    </location>
</feature>
<dbReference type="PeptideAtlas" id="Q18024"/>
<name>Q18024_CAEEL</name>
<feature type="domain" description="GOST seven transmembrane" evidence="9">
    <location>
        <begin position="258"/>
        <end position="499"/>
    </location>
</feature>
<evidence type="ECO:0000259" key="9">
    <source>
        <dbReference type="Pfam" id="PF06814"/>
    </source>
</evidence>
<reference evidence="10 11" key="1">
    <citation type="journal article" date="1998" name="Science">
        <title>Genome sequence of the nematode C. elegans: a platform for investigating biology.</title>
        <authorList>
            <consortium name="The C. elegans sequencing consortium"/>
            <person name="Sulson J.E."/>
            <person name="Waterston R."/>
        </authorList>
    </citation>
    <scope>NUCLEOTIDE SEQUENCE [LARGE SCALE GENOMIC DNA]</scope>
    <source>
        <strain evidence="10 11">Bristol N2</strain>
    </source>
</reference>
<keyword evidence="2 7" id="KW-0812">Transmembrane</keyword>
<dbReference type="Proteomes" id="UP000001940">
    <property type="component" value="Chromosome X"/>
</dbReference>
<evidence type="ECO:0000256" key="3">
    <source>
        <dbReference type="ARBA" id="ARBA00022729"/>
    </source>
</evidence>
<dbReference type="InParanoid" id="Q18024"/>
<sequence length="581" mass="66951">MWRRILLLSIVISTITGKFHHLALRADSRRNIIISDFSYGTNGTLSIAINNFTVPEKIKDSVDSTENADKLGVIGFSLSLGSSITRGVGSNPHVCQLQQTDQGYDAIFFFADLPNKQLRVYRSGIGRYIQICGTAHECQNTDAIRTPKPEELQPESSSGPVEQRGWFRNLFGRFLNPGAPQIAYDNYIPLQVQNENQFSTNMSIRFDGKIVGQYVFMFHNCYNYRAHGYSDRVAVDLTVDLVERNKHSYLSLQEIAKPEIYLYMSILYFGLAVYWSHLLCRSNSENIYRVHKFMAVLVFLKALSVFFHGLNYYFLSKYGMQKEIWAVLYYITHLLKGLLLFGTLILIGTGYTFIKQFLTDRDRKVFMFVLPIQVIDNIILIILNESEIGTQNHETWLKLFVILDLFCCALVAFPIVWSIQHLVEGATTDGKAAANLEKLRLFRQFYILVVVYIYCTRFFGFILLHLMPVNLQWTIVAAVEMVTFAFFIIVGYKFRPANSHNYLLLNSDFDSYDVETSPKEDRKDKENNEQEIDEQFLTKAYSDANVSRRLVSDESSNNQTDYPHQKLLKKPSQTYEQSLLD</sequence>
<feature type="transmembrane region" description="Helical" evidence="7">
    <location>
        <begin position="395"/>
        <end position="417"/>
    </location>
</feature>
<dbReference type="AGR" id="WB:WBGene00015801"/>
<evidence type="ECO:0000256" key="1">
    <source>
        <dbReference type="ARBA" id="ARBA00004141"/>
    </source>
</evidence>
<dbReference type="CTD" id="180881"/>
<dbReference type="STRING" id="6239.C15H9.5.2"/>
<evidence type="ECO:0000313" key="12">
    <source>
        <dbReference type="WormBase" id="C15H9.5"/>
    </source>
</evidence>
<dbReference type="InterPro" id="IPR009637">
    <property type="entry name" value="GPR107/GPR108-like"/>
</dbReference>
<dbReference type="GO" id="GO:0016020">
    <property type="term" value="C:membrane"/>
    <property type="evidence" value="ECO:0000318"/>
    <property type="project" value="GO_Central"/>
</dbReference>
<evidence type="ECO:0007829" key="13">
    <source>
        <dbReference type="PeptideAtlas" id="Q18024"/>
    </source>
</evidence>
<evidence type="ECO:0000256" key="4">
    <source>
        <dbReference type="ARBA" id="ARBA00022989"/>
    </source>
</evidence>
<feature type="transmembrane region" description="Helical" evidence="7">
    <location>
        <begin position="292"/>
        <end position="315"/>
    </location>
</feature>
<dbReference type="EMBL" id="BX284606">
    <property type="protein sequence ID" value="CCD64631.1"/>
    <property type="molecule type" value="Genomic_DNA"/>
</dbReference>
<feature type="transmembrane region" description="Helical" evidence="7">
    <location>
        <begin position="473"/>
        <end position="492"/>
    </location>
</feature>
<feature type="chain" id="PRO_5004186886" evidence="8">
    <location>
        <begin position="18"/>
        <end position="581"/>
    </location>
</feature>
<evidence type="ECO:0000256" key="5">
    <source>
        <dbReference type="ARBA" id="ARBA00023136"/>
    </source>
</evidence>
<dbReference type="GeneID" id="180881"/>
<dbReference type="KEGG" id="cel:CELE_C15H9.5"/>
<comment type="subcellular location">
    <subcellularLocation>
        <location evidence="1">Membrane</location>
        <topology evidence="1">Multi-pass membrane protein</topology>
    </subcellularLocation>
</comment>
<protein>
    <submittedName>
        <fullName evidence="10">GOST seven transmembrane domain-containing protein</fullName>
    </submittedName>
</protein>
<gene>
    <name evidence="10 12" type="ORF">C15H9.5</name>
    <name evidence="10" type="ORF">CELE_C15H9.5</name>
</gene>
<dbReference type="FunCoup" id="Q18024">
    <property type="interactions" value="3112"/>
</dbReference>
<evidence type="ECO:0000256" key="2">
    <source>
        <dbReference type="ARBA" id="ARBA00022692"/>
    </source>
</evidence>
<dbReference type="GO" id="GO:0005794">
    <property type="term" value="C:Golgi apparatus"/>
    <property type="evidence" value="ECO:0000318"/>
    <property type="project" value="GO_Central"/>
</dbReference>
<dbReference type="HOGENOM" id="CLU_020277_4_1_1"/>
<feature type="compositionally biased region" description="Polar residues" evidence="6">
    <location>
        <begin position="553"/>
        <end position="562"/>
    </location>
</feature>
<dbReference type="PhylomeDB" id="Q18024"/>
<proteinExistence type="evidence at protein level"/>
<feature type="transmembrane region" description="Helical" evidence="7">
    <location>
        <begin position="327"/>
        <end position="353"/>
    </location>
</feature>
<dbReference type="OrthoDB" id="29657at2759"/>
<feature type="transmembrane region" description="Helical" evidence="7">
    <location>
        <begin position="260"/>
        <end position="280"/>
    </location>
</feature>
<evidence type="ECO:0000256" key="6">
    <source>
        <dbReference type="SAM" id="MobiDB-lite"/>
    </source>
</evidence>
<keyword evidence="4 7" id="KW-1133">Transmembrane helix</keyword>
<dbReference type="PaxDb" id="6239-C15H9.5.2"/>
<keyword evidence="11" id="KW-1185">Reference proteome</keyword>
<feature type="compositionally biased region" description="Polar residues" evidence="6">
    <location>
        <begin position="571"/>
        <end position="581"/>
    </location>
</feature>
<dbReference type="PANTHER" id="PTHR21229:SF2">
    <property type="entry name" value="RE59932P"/>
    <property type="match status" value="1"/>
</dbReference>
<organism evidence="10 11">
    <name type="scientific">Caenorhabditis elegans</name>
    <dbReference type="NCBI Taxonomy" id="6239"/>
    <lineage>
        <taxon>Eukaryota</taxon>
        <taxon>Metazoa</taxon>
        <taxon>Ecdysozoa</taxon>
        <taxon>Nematoda</taxon>
        <taxon>Chromadorea</taxon>
        <taxon>Rhabditida</taxon>
        <taxon>Rhabditina</taxon>
        <taxon>Rhabditomorpha</taxon>
        <taxon>Rhabditoidea</taxon>
        <taxon>Rhabditidae</taxon>
        <taxon>Peloderinae</taxon>
        <taxon>Caenorhabditis</taxon>
    </lineage>
</organism>
<dbReference type="UCSC" id="C15H9.5.1">
    <property type="organism name" value="c. elegans"/>
</dbReference>
<dbReference type="WormBase" id="C15H9.5">
    <property type="protein sequence ID" value="CE35402"/>
    <property type="gene ID" value="WBGene00015801"/>
</dbReference>
<dbReference type="eggNOG" id="KOG2569">
    <property type="taxonomic scope" value="Eukaryota"/>
</dbReference>
<dbReference type="OMA" id="GSNPHVC"/>
<feature type="transmembrane region" description="Helical" evidence="7">
    <location>
        <begin position="445"/>
        <end position="467"/>
    </location>
</feature>
<feature type="signal peptide" evidence="8">
    <location>
        <begin position="1"/>
        <end position="17"/>
    </location>
</feature>
<dbReference type="InterPro" id="IPR053937">
    <property type="entry name" value="GOST_TM"/>
</dbReference>
<keyword evidence="13" id="KW-1267">Proteomics identification</keyword>
<accession>Q18024</accession>
<dbReference type="PANTHER" id="PTHR21229">
    <property type="entry name" value="LUNG SEVEN TRANSMEMBRANE RECEPTOR"/>
    <property type="match status" value="1"/>
</dbReference>
<dbReference type="Pfam" id="PF06814">
    <property type="entry name" value="GOST_TM"/>
    <property type="match status" value="1"/>
</dbReference>
<evidence type="ECO:0000256" key="7">
    <source>
        <dbReference type="SAM" id="Phobius"/>
    </source>
</evidence>
<keyword evidence="5 7" id="KW-0472">Membrane</keyword>
<dbReference type="PIR" id="T15514">
    <property type="entry name" value="T15514"/>
</dbReference>
<dbReference type="AlphaFoldDB" id="Q18024"/>
<evidence type="ECO:0000313" key="11">
    <source>
        <dbReference type="Proteomes" id="UP000001940"/>
    </source>
</evidence>
<evidence type="ECO:0000256" key="8">
    <source>
        <dbReference type="SAM" id="SignalP"/>
    </source>
</evidence>
<dbReference type="Bgee" id="WBGene00015801">
    <property type="expression patterns" value="Expressed in pharyngeal muscle cell (C elegans) and 3 other cell types or tissues"/>
</dbReference>